<keyword evidence="4 7" id="KW-0812">Transmembrane</keyword>
<dbReference type="InterPro" id="IPR018629">
    <property type="entry name" value="XK-rel"/>
</dbReference>
<organism evidence="8 9">
    <name type="scientific">Neogobius melanostomus</name>
    <name type="common">round goby</name>
    <dbReference type="NCBI Taxonomy" id="47308"/>
    <lineage>
        <taxon>Eukaryota</taxon>
        <taxon>Metazoa</taxon>
        <taxon>Chordata</taxon>
        <taxon>Craniata</taxon>
        <taxon>Vertebrata</taxon>
        <taxon>Euteleostomi</taxon>
        <taxon>Actinopterygii</taxon>
        <taxon>Neopterygii</taxon>
        <taxon>Teleostei</taxon>
        <taxon>Neoteleostei</taxon>
        <taxon>Acanthomorphata</taxon>
        <taxon>Gobiaria</taxon>
        <taxon>Gobiiformes</taxon>
        <taxon>Gobioidei</taxon>
        <taxon>Gobiidae</taxon>
        <taxon>Benthophilinae</taxon>
        <taxon>Neogobiini</taxon>
        <taxon>Neogobius</taxon>
    </lineage>
</organism>
<evidence type="ECO:0000256" key="6">
    <source>
        <dbReference type="ARBA" id="ARBA00023136"/>
    </source>
</evidence>
<accession>A0A8C6TTI0</accession>
<evidence type="ECO:0000313" key="9">
    <source>
        <dbReference type="Proteomes" id="UP000694523"/>
    </source>
</evidence>
<comment type="subcellular location">
    <subcellularLocation>
        <location evidence="1">Cell membrane</location>
        <topology evidence="1">Multi-pass membrane protein</topology>
    </subcellularLocation>
    <subcellularLocation>
        <location evidence="7">Membrane</location>
        <topology evidence="7">Multi-pass membrane protein</topology>
    </subcellularLocation>
</comment>
<feature type="transmembrane region" description="Helical" evidence="7">
    <location>
        <begin position="288"/>
        <end position="307"/>
    </location>
</feature>
<dbReference type="GO" id="GO:0070782">
    <property type="term" value="P:phosphatidylserine exposure on apoptotic cell surface"/>
    <property type="evidence" value="ECO:0007669"/>
    <property type="project" value="TreeGrafter"/>
</dbReference>
<proteinExistence type="inferred from homology"/>
<dbReference type="PANTHER" id="PTHR16024:SF19">
    <property type="entry name" value="XK-RELATED PROTEIN"/>
    <property type="match status" value="1"/>
</dbReference>
<dbReference type="PANTHER" id="PTHR16024">
    <property type="entry name" value="XK-RELATED PROTEIN"/>
    <property type="match status" value="1"/>
</dbReference>
<feature type="transmembrane region" description="Helical" evidence="7">
    <location>
        <begin position="203"/>
        <end position="224"/>
    </location>
</feature>
<evidence type="ECO:0000256" key="3">
    <source>
        <dbReference type="ARBA" id="ARBA00022475"/>
    </source>
</evidence>
<dbReference type="Ensembl" id="ENSNMLT00000028325.1">
    <property type="protein sequence ID" value="ENSNMLP00000025327.1"/>
    <property type="gene ID" value="ENSNMLG00000016207.1"/>
</dbReference>
<dbReference type="GO" id="GO:0043652">
    <property type="term" value="P:engulfment of apoptotic cell"/>
    <property type="evidence" value="ECO:0007669"/>
    <property type="project" value="TreeGrafter"/>
</dbReference>
<keyword evidence="3" id="KW-1003">Cell membrane</keyword>
<protein>
    <recommendedName>
        <fullName evidence="7">XK-related protein</fullName>
    </recommendedName>
</protein>
<feature type="transmembrane region" description="Helical" evidence="7">
    <location>
        <begin position="319"/>
        <end position="341"/>
    </location>
</feature>
<dbReference type="Pfam" id="PF09815">
    <property type="entry name" value="XK-related"/>
    <property type="match status" value="1"/>
</dbReference>
<keyword evidence="9" id="KW-1185">Reference proteome</keyword>
<dbReference type="GO" id="GO:1902742">
    <property type="term" value="P:apoptotic process involved in development"/>
    <property type="evidence" value="ECO:0007669"/>
    <property type="project" value="TreeGrafter"/>
</dbReference>
<sequence length="415" mass="47970">MPVFRFSRLDFFLTCLGLISLLLDVALDAWAVVEFFKQQEWVRLGLLVFFLLGSSLLVQAYSWLWYKYEDFERQTRVERAAGRTTLKALHVLQLGTYIRHMGVVEVAVQNFCFSRGRGMDPGDVAVYLSHDVAMLRIVETFSESVPQLVLMVTTNIQRGHLDAVTVLKSVGSALAVSFCVTSYHRSLRHFLKDKRKQNKASSVVYFLWNLLLIAPRVAALSLFASVLPCFVIPHFLCSWALLVFCAWRAKTSFMDEACGERLYRATVGLIWYFSWFNVSEGRTLWRTLLYHVFILSDIALLCGLWFWKSNPDIRNFNYEHLIAFFCIVFVYVLGLLLKTFYYHCFHPNVTKDELKTEEPFMELQAEEVCIGSVRDVRTKDFADETDMVEFRSAPAPPASIKVNKRMMKLANNFYS</sequence>
<evidence type="ECO:0000313" key="8">
    <source>
        <dbReference type="Ensembl" id="ENSNMLP00000025327.1"/>
    </source>
</evidence>
<reference evidence="8" key="1">
    <citation type="submission" date="2025-08" db="UniProtKB">
        <authorList>
            <consortium name="Ensembl"/>
        </authorList>
    </citation>
    <scope>IDENTIFICATION</scope>
</reference>
<keyword evidence="6 7" id="KW-0472">Membrane</keyword>
<evidence type="ECO:0000256" key="2">
    <source>
        <dbReference type="ARBA" id="ARBA00008789"/>
    </source>
</evidence>
<keyword evidence="5 7" id="KW-1133">Transmembrane helix</keyword>
<dbReference type="GO" id="GO:0005886">
    <property type="term" value="C:plasma membrane"/>
    <property type="evidence" value="ECO:0007669"/>
    <property type="project" value="UniProtKB-SubCell"/>
</dbReference>
<dbReference type="Proteomes" id="UP000694523">
    <property type="component" value="Unplaced"/>
</dbReference>
<feature type="transmembrane region" description="Helical" evidence="7">
    <location>
        <begin position="230"/>
        <end position="249"/>
    </location>
</feature>
<dbReference type="InterPro" id="IPR050895">
    <property type="entry name" value="XK-related_scramblase"/>
</dbReference>
<name>A0A8C6TTI0_9GOBI</name>
<comment type="similarity">
    <text evidence="2 7">Belongs to the XK family.</text>
</comment>
<dbReference type="AlphaFoldDB" id="A0A8C6TTI0"/>
<evidence type="ECO:0000256" key="1">
    <source>
        <dbReference type="ARBA" id="ARBA00004651"/>
    </source>
</evidence>
<evidence type="ECO:0000256" key="5">
    <source>
        <dbReference type="ARBA" id="ARBA00022989"/>
    </source>
</evidence>
<reference evidence="8" key="2">
    <citation type="submission" date="2025-09" db="UniProtKB">
        <authorList>
            <consortium name="Ensembl"/>
        </authorList>
    </citation>
    <scope>IDENTIFICATION</scope>
</reference>
<evidence type="ECO:0000256" key="7">
    <source>
        <dbReference type="RuleBase" id="RU910716"/>
    </source>
</evidence>
<evidence type="ECO:0000256" key="4">
    <source>
        <dbReference type="ARBA" id="ARBA00022692"/>
    </source>
</evidence>
<feature type="transmembrane region" description="Helical" evidence="7">
    <location>
        <begin position="41"/>
        <end position="66"/>
    </location>
</feature>